<protein>
    <recommendedName>
        <fullName evidence="3">DUF2247 family protein</fullName>
    </recommendedName>
</protein>
<proteinExistence type="predicted"/>
<comment type="caution">
    <text evidence="1">The sequence shown here is derived from an EMBL/GenBank/DDBJ whole genome shotgun (WGS) entry which is preliminary data.</text>
</comment>
<name>A0AB38C6R2_9BURK</name>
<organism evidence="1 2">
    <name type="scientific">Janthinobacterium lividum</name>
    <dbReference type="NCBI Taxonomy" id="29581"/>
    <lineage>
        <taxon>Bacteria</taxon>
        <taxon>Pseudomonadati</taxon>
        <taxon>Pseudomonadota</taxon>
        <taxon>Betaproteobacteria</taxon>
        <taxon>Burkholderiales</taxon>
        <taxon>Oxalobacteraceae</taxon>
        <taxon>Janthinobacterium</taxon>
    </lineage>
</organism>
<evidence type="ECO:0000313" key="2">
    <source>
        <dbReference type="Proteomes" id="UP000182489"/>
    </source>
</evidence>
<dbReference type="AlphaFoldDB" id="A0AB38C6R2"/>
<evidence type="ECO:0008006" key="3">
    <source>
        <dbReference type="Google" id="ProtNLM"/>
    </source>
</evidence>
<sequence length="175" mass="20011">MKDMEQLTELEIAVFQLRMGFALADRCVDWAVERLRLDQEGDDLEVVLLASARGVDEVLPLADVIIERYRGTQRLDQQFLAGKFIVELRAAYLAGRESVASLDAIFTRLYPALAYPDWLVMLSRNCEYATDVADFEQPFELEFDYIASLWAEAGDVGAFERLYDRERSNRQGVPC</sequence>
<gene>
    <name evidence="1" type="ORF">SAMN03097694_2123</name>
</gene>
<dbReference type="EMBL" id="FPKH01000001">
    <property type="protein sequence ID" value="SFX42621.1"/>
    <property type="molecule type" value="Genomic_DNA"/>
</dbReference>
<dbReference type="Proteomes" id="UP000182489">
    <property type="component" value="Unassembled WGS sequence"/>
</dbReference>
<evidence type="ECO:0000313" key="1">
    <source>
        <dbReference type="EMBL" id="SFX42621.1"/>
    </source>
</evidence>
<accession>A0AB38C6R2</accession>
<reference evidence="1 2" key="1">
    <citation type="submission" date="2016-11" db="EMBL/GenBank/DDBJ databases">
        <authorList>
            <person name="Varghese N."/>
            <person name="Submissions S."/>
        </authorList>
    </citation>
    <scope>NUCLEOTIDE SEQUENCE [LARGE SCALE GENOMIC DNA]</scope>
    <source>
        <strain evidence="1 2">NFR18</strain>
    </source>
</reference>